<reference evidence="7 8" key="1">
    <citation type="submission" date="2018-11" db="EMBL/GenBank/DDBJ databases">
        <title>Genome sequencing and assembly of Clostridium tagluense strain A121.</title>
        <authorList>
            <person name="Murakami T."/>
            <person name="Segawa T."/>
            <person name="Shcherbakova V.A."/>
            <person name="Mori H."/>
            <person name="Yoshimura Y."/>
        </authorList>
    </citation>
    <scope>NUCLEOTIDE SEQUENCE [LARGE SCALE GENOMIC DNA]</scope>
    <source>
        <strain evidence="7 8">A121</strain>
    </source>
</reference>
<evidence type="ECO:0000256" key="3">
    <source>
        <dbReference type="ARBA" id="ARBA00022777"/>
    </source>
</evidence>
<dbReference type="InterPro" id="IPR007371">
    <property type="entry name" value="TPK_catalytic"/>
</dbReference>
<dbReference type="InterPro" id="IPR036371">
    <property type="entry name" value="TPK_B1-bd_sf"/>
</dbReference>
<sequence length="211" mass="23126">MKVIIISGGNPPSKEFITKEITEDTFLIGADSGANCLYDYNIEPHLLVGDFDSIDKGAFEYFKKGKCIIDIYPAEKDFTDTEIAAQKALCMKPNEIVFLGCIGSRVDHLLGNIGMLKICMENGVDACIKDENNDIRLVNTSTSLSGTVGQIFSLQSYGDEIIGLTIEGSKYPLNNYNLKTGQSITISNEFVLPQVELKFKSGTLMIILSSD</sequence>
<feature type="domain" description="Thiamin pyrophosphokinase thiamin-binding" evidence="6">
    <location>
        <begin position="146"/>
        <end position="205"/>
    </location>
</feature>
<organism evidence="7 8">
    <name type="scientific">Clostridium tagluense</name>
    <dbReference type="NCBI Taxonomy" id="360422"/>
    <lineage>
        <taxon>Bacteria</taxon>
        <taxon>Bacillati</taxon>
        <taxon>Bacillota</taxon>
        <taxon>Clostridia</taxon>
        <taxon>Eubacteriales</taxon>
        <taxon>Clostridiaceae</taxon>
        <taxon>Clostridium</taxon>
    </lineage>
</organism>
<keyword evidence="3 7" id="KW-0418">Kinase</keyword>
<dbReference type="InterPro" id="IPR053149">
    <property type="entry name" value="TPK"/>
</dbReference>
<dbReference type="InterPro" id="IPR036759">
    <property type="entry name" value="TPK_catalytic_sf"/>
</dbReference>
<evidence type="ECO:0000313" key="7">
    <source>
        <dbReference type="EMBL" id="GCD09509.1"/>
    </source>
</evidence>
<evidence type="ECO:0000259" key="6">
    <source>
        <dbReference type="SMART" id="SM00983"/>
    </source>
</evidence>
<proteinExistence type="predicted"/>
<dbReference type="AlphaFoldDB" id="A0A401UJ67"/>
<evidence type="ECO:0000313" key="8">
    <source>
        <dbReference type="Proteomes" id="UP000287872"/>
    </source>
</evidence>
<dbReference type="Pfam" id="PF04265">
    <property type="entry name" value="TPK_B1_binding"/>
    <property type="match status" value="1"/>
</dbReference>
<dbReference type="EC" id="2.7.6.2" evidence="5"/>
<dbReference type="GO" id="GO:0009229">
    <property type="term" value="P:thiamine diphosphate biosynthetic process"/>
    <property type="evidence" value="ECO:0007669"/>
    <property type="project" value="InterPro"/>
</dbReference>
<accession>A0A401UJ67</accession>
<protein>
    <recommendedName>
        <fullName evidence="5">Thiamine diphosphokinase</fullName>
        <ecNumber evidence="5">2.7.6.2</ecNumber>
    </recommendedName>
</protein>
<dbReference type="InterPro" id="IPR006282">
    <property type="entry name" value="Thi_PPkinase"/>
</dbReference>
<evidence type="ECO:0000256" key="1">
    <source>
        <dbReference type="ARBA" id="ARBA00022679"/>
    </source>
</evidence>
<dbReference type="SMART" id="SM00983">
    <property type="entry name" value="TPK_B1_binding"/>
    <property type="match status" value="1"/>
</dbReference>
<dbReference type="GO" id="GO:0004788">
    <property type="term" value="F:thiamine diphosphokinase activity"/>
    <property type="evidence" value="ECO:0007669"/>
    <property type="project" value="UniProtKB-UniRule"/>
</dbReference>
<dbReference type="EMBL" id="BHYK01000005">
    <property type="protein sequence ID" value="GCD09509.1"/>
    <property type="molecule type" value="Genomic_DNA"/>
</dbReference>
<dbReference type="SUPFAM" id="SSF63862">
    <property type="entry name" value="Thiamin pyrophosphokinase, substrate-binding domain"/>
    <property type="match status" value="1"/>
</dbReference>
<dbReference type="InterPro" id="IPR007373">
    <property type="entry name" value="Thiamin_PyroPKinase_B1-bd"/>
</dbReference>
<dbReference type="Gene3D" id="3.40.50.10240">
    <property type="entry name" value="Thiamin pyrophosphokinase, catalytic domain"/>
    <property type="match status" value="1"/>
</dbReference>
<evidence type="ECO:0000256" key="5">
    <source>
        <dbReference type="NCBIfam" id="TIGR01378"/>
    </source>
</evidence>
<evidence type="ECO:0000256" key="4">
    <source>
        <dbReference type="ARBA" id="ARBA00022840"/>
    </source>
</evidence>
<name>A0A401UJ67_9CLOT</name>
<gene>
    <name evidence="7" type="ORF">Ctaglu_11320</name>
</gene>
<dbReference type="Proteomes" id="UP000287872">
    <property type="component" value="Unassembled WGS sequence"/>
</dbReference>
<dbReference type="GO" id="GO:0016301">
    <property type="term" value="F:kinase activity"/>
    <property type="evidence" value="ECO:0007669"/>
    <property type="project" value="UniProtKB-KW"/>
</dbReference>
<dbReference type="Pfam" id="PF04263">
    <property type="entry name" value="TPK_catalytic"/>
    <property type="match status" value="1"/>
</dbReference>
<keyword evidence="2" id="KW-0547">Nucleotide-binding</keyword>
<dbReference type="RefSeq" id="WP_124998993.1">
    <property type="nucleotide sequence ID" value="NZ_BHYK01000005.1"/>
</dbReference>
<dbReference type="CDD" id="cd07995">
    <property type="entry name" value="TPK"/>
    <property type="match status" value="1"/>
</dbReference>
<dbReference type="GO" id="GO:0005524">
    <property type="term" value="F:ATP binding"/>
    <property type="evidence" value="ECO:0007669"/>
    <property type="project" value="UniProtKB-KW"/>
</dbReference>
<dbReference type="NCBIfam" id="TIGR01378">
    <property type="entry name" value="thi_PPkinase"/>
    <property type="match status" value="1"/>
</dbReference>
<dbReference type="PANTHER" id="PTHR41299">
    <property type="entry name" value="THIAMINE PYROPHOSPHOKINASE"/>
    <property type="match status" value="1"/>
</dbReference>
<dbReference type="GO" id="GO:0030975">
    <property type="term" value="F:thiamine binding"/>
    <property type="evidence" value="ECO:0007669"/>
    <property type="project" value="InterPro"/>
</dbReference>
<keyword evidence="4" id="KW-0067">ATP-binding</keyword>
<evidence type="ECO:0000256" key="2">
    <source>
        <dbReference type="ARBA" id="ARBA00022741"/>
    </source>
</evidence>
<dbReference type="GO" id="GO:0006772">
    <property type="term" value="P:thiamine metabolic process"/>
    <property type="evidence" value="ECO:0007669"/>
    <property type="project" value="UniProtKB-UniRule"/>
</dbReference>
<dbReference type="OrthoDB" id="9804377at2"/>
<keyword evidence="1" id="KW-0808">Transferase</keyword>
<dbReference type="PANTHER" id="PTHR41299:SF1">
    <property type="entry name" value="THIAMINE PYROPHOSPHOKINASE"/>
    <property type="match status" value="1"/>
</dbReference>
<keyword evidence="8" id="KW-1185">Reference proteome</keyword>
<comment type="caution">
    <text evidence="7">The sequence shown here is derived from an EMBL/GenBank/DDBJ whole genome shotgun (WGS) entry which is preliminary data.</text>
</comment>
<dbReference type="SUPFAM" id="SSF63999">
    <property type="entry name" value="Thiamin pyrophosphokinase, catalytic domain"/>
    <property type="match status" value="1"/>
</dbReference>